<dbReference type="InterPro" id="IPR001063">
    <property type="entry name" value="Ribosomal_uL22"/>
</dbReference>
<dbReference type="HAMAP" id="MF_01331_B">
    <property type="entry name" value="Ribosomal_uL22_B"/>
    <property type="match status" value="1"/>
</dbReference>
<dbReference type="InterPro" id="IPR005727">
    <property type="entry name" value="Ribosomal_uL22_bac/chlpt-type"/>
</dbReference>
<keyword evidence="6 9" id="KW-0689">Ribosomal protein</keyword>
<comment type="subcellular location">
    <subcellularLocation>
        <location evidence="1">Plastid</location>
    </subcellularLocation>
</comment>
<keyword evidence="5" id="KW-0694">RNA-binding</keyword>
<sequence>MKKKKKKIYGGISASASGHHIPMSAHKARRVIDQIRGRSYEEALMILQFMPYQRACYPIWKLVSSAAANACHNMGHNKGDLMIDKIEVNEGITIKKLKPTAKGCSCLIKRSTCHITVKLHNLRMPLESEKLQKFQEMEQREGIEKIKDEIDKMGRMGG</sequence>
<dbReference type="GO" id="GO:0003735">
    <property type="term" value="F:structural constituent of ribosome"/>
    <property type="evidence" value="ECO:0007669"/>
    <property type="project" value="InterPro"/>
</dbReference>
<organism evidence="10">
    <name type="scientific">Drosera erythrorhiza</name>
    <dbReference type="NCBI Taxonomy" id="2005751"/>
    <lineage>
        <taxon>Eukaryota</taxon>
        <taxon>Viridiplantae</taxon>
        <taxon>Streptophyta</taxon>
        <taxon>Embryophyta</taxon>
        <taxon>Tracheophyta</taxon>
        <taxon>Spermatophyta</taxon>
        <taxon>Magnoliopsida</taxon>
        <taxon>eudicotyledons</taxon>
        <taxon>Gunneridae</taxon>
        <taxon>Pentapetalae</taxon>
        <taxon>Caryophyllales</taxon>
        <taxon>Droseraceae</taxon>
        <taxon>Drosera</taxon>
    </lineage>
</organism>
<dbReference type="GO" id="GO:0006412">
    <property type="term" value="P:translation"/>
    <property type="evidence" value="ECO:0007669"/>
    <property type="project" value="InterPro"/>
</dbReference>
<dbReference type="Pfam" id="PF00237">
    <property type="entry name" value="Ribosomal_L22"/>
    <property type="match status" value="1"/>
</dbReference>
<gene>
    <name evidence="10" type="primary">rpl22</name>
</gene>
<comment type="similarity">
    <text evidence="2 9">Belongs to the universal ribosomal protein uL22 family.</text>
</comment>
<protein>
    <recommendedName>
        <fullName evidence="8">Large ribosomal subunit protein uL22c</fullName>
    </recommendedName>
</protein>
<geneLocation type="plastid" evidence="10"/>
<keyword evidence="4" id="KW-0699">rRNA-binding</keyword>
<evidence type="ECO:0000313" key="10">
    <source>
        <dbReference type="EMBL" id="ARV87549.1"/>
    </source>
</evidence>
<evidence type="ECO:0000256" key="1">
    <source>
        <dbReference type="ARBA" id="ARBA00004474"/>
    </source>
</evidence>
<evidence type="ECO:0000256" key="8">
    <source>
        <dbReference type="ARBA" id="ARBA00035285"/>
    </source>
</evidence>
<evidence type="ECO:0000256" key="6">
    <source>
        <dbReference type="ARBA" id="ARBA00022980"/>
    </source>
</evidence>
<evidence type="ECO:0000256" key="2">
    <source>
        <dbReference type="ARBA" id="ARBA00009451"/>
    </source>
</evidence>
<dbReference type="GeneID" id="33352033"/>
<dbReference type="GO" id="GO:0009536">
    <property type="term" value="C:plastid"/>
    <property type="evidence" value="ECO:0007669"/>
    <property type="project" value="UniProtKB-SubCell"/>
</dbReference>
<evidence type="ECO:0000256" key="4">
    <source>
        <dbReference type="ARBA" id="ARBA00022730"/>
    </source>
</evidence>
<reference evidence="10" key="1">
    <citation type="submission" date="2017-02" db="EMBL/GenBank/DDBJ databases">
        <title>Plastome-wide rearrangements and gene losses in carnivorous Droseraceae.</title>
        <authorList>
            <person name="Nevill P.G."/>
            <person name="Howell K.A."/>
            <person name="Cross A.T."/>
            <person name="Williams A.V."/>
            <person name="Zhong X."/>
            <person name="Tonti-Filippini J."/>
            <person name="Boykin L.M."/>
            <person name="Dixon K.W."/>
            <person name="Small I.D."/>
        </authorList>
    </citation>
    <scope>NUCLEOTIDE SEQUENCE</scope>
</reference>
<dbReference type="EMBL" id="KY651214">
    <property type="protein sequence ID" value="ARV87549.1"/>
    <property type="molecule type" value="Genomic_DNA"/>
</dbReference>
<dbReference type="Gene3D" id="3.90.470.10">
    <property type="entry name" value="Ribosomal protein L22/L17"/>
    <property type="match status" value="1"/>
</dbReference>
<dbReference type="PANTHER" id="PTHR13501:SF10">
    <property type="entry name" value="LARGE RIBOSOMAL SUBUNIT PROTEIN UL22M"/>
    <property type="match status" value="1"/>
</dbReference>
<evidence type="ECO:0000256" key="7">
    <source>
        <dbReference type="ARBA" id="ARBA00023274"/>
    </source>
</evidence>
<dbReference type="AlphaFoldDB" id="A0A1Z1GBE0"/>
<keyword evidence="3 10" id="KW-0934">Plastid</keyword>
<proteinExistence type="inferred from homology"/>
<dbReference type="InterPro" id="IPR036394">
    <property type="entry name" value="Ribosomal_uL22_sf"/>
</dbReference>
<keyword evidence="7 9" id="KW-0687">Ribonucleoprotein</keyword>
<dbReference type="PANTHER" id="PTHR13501">
    <property type="entry name" value="CHLOROPLAST 50S RIBOSOMAL PROTEIN L22-RELATED"/>
    <property type="match status" value="1"/>
</dbReference>
<dbReference type="NCBIfam" id="TIGR01044">
    <property type="entry name" value="rplV_bact"/>
    <property type="match status" value="1"/>
</dbReference>
<evidence type="ECO:0000256" key="3">
    <source>
        <dbReference type="ARBA" id="ARBA00022640"/>
    </source>
</evidence>
<evidence type="ECO:0000256" key="5">
    <source>
        <dbReference type="ARBA" id="ARBA00022884"/>
    </source>
</evidence>
<evidence type="ECO:0000256" key="9">
    <source>
        <dbReference type="RuleBase" id="RU004005"/>
    </source>
</evidence>
<dbReference type="InterPro" id="IPR047867">
    <property type="entry name" value="Ribosomal_uL22_bac/org-type"/>
</dbReference>
<accession>A0A1Z1GBE0</accession>
<name>A0A1Z1GBE0_9CARY</name>
<dbReference type="RefSeq" id="YP_009390884.1">
    <property type="nucleotide sequence ID" value="NC_035241.1"/>
</dbReference>
<dbReference type="SUPFAM" id="SSF54843">
    <property type="entry name" value="Ribosomal protein L22"/>
    <property type="match status" value="1"/>
</dbReference>
<dbReference type="GO" id="GO:0019843">
    <property type="term" value="F:rRNA binding"/>
    <property type="evidence" value="ECO:0007669"/>
    <property type="project" value="UniProtKB-KW"/>
</dbReference>
<dbReference type="GO" id="GO:0015934">
    <property type="term" value="C:large ribosomal subunit"/>
    <property type="evidence" value="ECO:0007669"/>
    <property type="project" value="InterPro"/>
</dbReference>